<keyword evidence="1" id="KW-1133">Transmembrane helix</keyword>
<keyword evidence="1" id="KW-0472">Membrane</keyword>
<organism evidence="2 3">
    <name type="scientific">Thermoflexus hugenholtzii JAD2</name>
    <dbReference type="NCBI Taxonomy" id="877466"/>
    <lineage>
        <taxon>Bacteria</taxon>
        <taxon>Bacillati</taxon>
        <taxon>Chloroflexota</taxon>
        <taxon>Thermoflexia</taxon>
        <taxon>Thermoflexales</taxon>
        <taxon>Thermoflexaceae</taxon>
        <taxon>Thermoflexus</taxon>
    </lineage>
</organism>
<gene>
    <name evidence="2" type="ORF">SAMN02746019_00026820</name>
</gene>
<evidence type="ECO:0000256" key="1">
    <source>
        <dbReference type="SAM" id="Phobius"/>
    </source>
</evidence>
<accession>A0A212QPG2</accession>
<evidence type="ECO:0000313" key="2">
    <source>
        <dbReference type="EMBL" id="SNB61161.1"/>
    </source>
</evidence>
<dbReference type="OrthoDB" id="9809859at2"/>
<reference evidence="3" key="1">
    <citation type="submission" date="2017-06" db="EMBL/GenBank/DDBJ databases">
        <authorList>
            <person name="Varghese N."/>
            <person name="Submissions S."/>
        </authorList>
    </citation>
    <scope>NUCLEOTIDE SEQUENCE [LARGE SCALE GENOMIC DNA]</scope>
    <source>
        <strain evidence="3">JAD2</strain>
    </source>
</reference>
<protein>
    <recommendedName>
        <fullName evidence="4">Cytochrome C</fullName>
    </recommendedName>
</protein>
<proteinExistence type="predicted"/>
<dbReference type="Proteomes" id="UP000197025">
    <property type="component" value="Unassembled WGS sequence"/>
</dbReference>
<feature type="transmembrane region" description="Helical" evidence="1">
    <location>
        <begin position="172"/>
        <end position="190"/>
    </location>
</feature>
<dbReference type="InParanoid" id="A0A212QPG2"/>
<keyword evidence="1" id="KW-0812">Transmembrane</keyword>
<dbReference type="AlphaFoldDB" id="A0A212QPG2"/>
<dbReference type="RefSeq" id="WP_088570487.1">
    <property type="nucleotide sequence ID" value="NZ_FYEK01000012.1"/>
</dbReference>
<feature type="transmembrane region" description="Helical" evidence="1">
    <location>
        <begin position="87"/>
        <end position="105"/>
    </location>
</feature>
<feature type="transmembrane region" description="Helical" evidence="1">
    <location>
        <begin position="112"/>
        <end position="133"/>
    </location>
</feature>
<name>A0A212QPG2_9CHLR</name>
<evidence type="ECO:0000313" key="3">
    <source>
        <dbReference type="Proteomes" id="UP000197025"/>
    </source>
</evidence>
<evidence type="ECO:0008006" key="4">
    <source>
        <dbReference type="Google" id="ProtNLM"/>
    </source>
</evidence>
<keyword evidence="3" id="KW-1185">Reference proteome</keyword>
<sequence>MVERLNAWLREDPFRLPRAFFIGASWLLLLSLLFPYWRMTLQAPQYPGGLRVDVYVTHLAGDVSEVDNLNHYIGMKKLHEAAQVERFLAPLAIGAAALLGEALAFTRRRWAAVLALPAMLFPFIFLADMYYWLYRYGHDLDPNAPLRLPPFTPPLLGTGVVGQFRTVAELQLGFWMALAASFLIALGLHFRRVVRTALERRQAVRLGPLTLVPEGARG</sequence>
<feature type="transmembrane region" description="Helical" evidence="1">
    <location>
        <begin position="20"/>
        <end position="37"/>
    </location>
</feature>
<dbReference type="EMBL" id="FYEK01000012">
    <property type="protein sequence ID" value="SNB61161.1"/>
    <property type="molecule type" value="Genomic_DNA"/>
</dbReference>